<reference evidence="2 3" key="1">
    <citation type="submission" date="2018-04" db="EMBL/GenBank/DDBJ databases">
        <authorList>
            <person name="Vogel A."/>
        </authorList>
    </citation>
    <scope>NUCLEOTIDE SEQUENCE [LARGE SCALE GENOMIC DNA]</scope>
</reference>
<dbReference type="PANTHER" id="PTHR33889">
    <property type="entry name" value="OS04G0681850 PROTEIN"/>
    <property type="match status" value="1"/>
</dbReference>
<dbReference type="AlphaFoldDB" id="A0A484K6J2"/>
<dbReference type="Pfam" id="PF24964">
    <property type="entry name" value="DUF7769"/>
    <property type="match status" value="1"/>
</dbReference>
<dbReference type="InterPro" id="IPR056671">
    <property type="entry name" value="DUF7769"/>
</dbReference>
<accession>A0A484K6J2</accession>
<evidence type="ECO:0000259" key="1">
    <source>
        <dbReference type="Pfam" id="PF24964"/>
    </source>
</evidence>
<feature type="domain" description="DUF7769" evidence="1">
    <location>
        <begin position="169"/>
        <end position="221"/>
    </location>
</feature>
<proteinExistence type="predicted"/>
<dbReference type="EMBL" id="OOIL02000002">
    <property type="protein sequence ID" value="VFQ58907.1"/>
    <property type="molecule type" value="Genomic_DNA"/>
</dbReference>
<evidence type="ECO:0000313" key="3">
    <source>
        <dbReference type="Proteomes" id="UP000595140"/>
    </source>
</evidence>
<gene>
    <name evidence="2" type="ORF">CCAM_LOCUS683</name>
</gene>
<dbReference type="Proteomes" id="UP000595140">
    <property type="component" value="Unassembled WGS sequence"/>
</dbReference>
<evidence type="ECO:0000313" key="2">
    <source>
        <dbReference type="EMBL" id="VFQ58907.1"/>
    </source>
</evidence>
<dbReference type="PANTHER" id="PTHR33889:SF7">
    <property type="entry name" value="OS04G0681850 PROTEIN"/>
    <property type="match status" value="1"/>
</dbReference>
<keyword evidence="3" id="KW-1185">Reference proteome</keyword>
<protein>
    <recommendedName>
        <fullName evidence="1">DUF7769 domain-containing protein</fullName>
    </recommendedName>
</protein>
<name>A0A484K6J2_9ASTE</name>
<dbReference type="OrthoDB" id="1856392at2759"/>
<organism evidence="2 3">
    <name type="scientific">Cuscuta campestris</name>
    <dbReference type="NCBI Taxonomy" id="132261"/>
    <lineage>
        <taxon>Eukaryota</taxon>
        <taxon>Viridiplantae</taxon>
        <taxon>Streptophyta</taxon>
        <taxon>Embryophyta</taxon>
        <taxon>Tracheophyta</taxon>
        <taxon>Spermatophyta</taxon>
        <taxon>Magnoliopsida</taxon>
        <taxon>eudicotyledons</taxon>
        <taxon>Gunneridae</taxon>
        <taxon>Pentapetalae</taxon>
        <taxon>asterids</taxon>
        <taxon>lamiids</taxon>
        <taxon>Solanales</taxon>
        <taxon>Convolvulaceae</taxon>
        <taxon>Cuscuteae</taxon>
        <taxon>Cuscuta</taxon>
        <taxon>Cuscuta subgen. Grammica</taxon>
        <taxon>Cuscuta sect. Cleistogrammica</taxon>
    </lineage>
</organism>
<sequence length="354" mass="39793">MPPPDQPSSPSSLSTHDSSLLHHLPDVIEVPFDNLFTPETETEAKSKGAQLNQKRKRVADVLLEKSKDGKLQHSLISKVAEEFSFTRKTKRVPVDMEKLAAIPLSRRKNMRALSFAMEVSKSTVHRWLKHKDIRRHSSAIKPYLFPFDNLFTPETETETEAKSKGAQLNQKRKRVVDVLLEKSKDDKLQHGLISKVAEEFNFTRKTVSNIWQIAKAQLESGLPIDVQCHWKGSCGRKRVPVDMEKLAAIPLSRRKNMRALSFAMEVSKSTVHRWLKCKDIRRHSSAIKPCLYLGVGWGGALSSSLSLKSLKEGMVGSRPTIFGEFLWEGGMEDIDLMIEGAGGDGEGEQPQRDG</sequence>